<comment type="caution">
    <text evidence="2">The sequence shown here is derived from an EMBL/GenBank/DDBJ whole genome shotgun (WGS) entry which is preliminary data.</text>
</comment>
<protein>
    <submittedName>
        <fullName evidence="2">Uncharacterized protein</fullName>
    </submittedName>
</protein>
<keyword evidence="3" id="KW-1185">Reference proteome</keyword>
<evidence type="ECO:0000313" key="2">
    <source>
        <dbReference type="EMBL" id="MDT0553037.1"/>
    </source>
</evidence>
<dbReference type="EMBL" id="JAVRHV010000003">
    <property type="protein sequence ID" value="MDT0553037.1"/>
    <property type="molecule type" value="Genomic_DNA"/>
</dbReference>
<accession>A0ABU2Y5S9</accession>
<proteinExistence type="predicted"/>
<keyword evidence="1" id="KW-1133">Transmembrane helix</keyword>
<organism evidence="2 3">
    <name type="scientific">Urechidicola vernalis</name>
    <dbReference type="NCBI Taxonomy" id="3075600"/>
    <lineage>
        <taxon>Bacteria</taxon>
        <taxon>Pseudomonadati</taxon>
        <taxon>Bacteroidota</taxon>
        <taxon>Flavobacteriia</taxon>
        <taxon>Flavobacteriales</taxon>
        <taxon>Flavobacteriaceae</taxon>
        <taxon>Urechidicola</taxon>
    </lineage>
</organism>
<reference evidence="2 3" key="1">
    <citation type="submission" date="2023-09" db="EMBL/GenBank/DDBJ databases">
        <authorList>
            <person name="Rey-Velasco X."/>
        </authorList>
    </citation>
    <scope>NUCLEOTIDE SEQUENCE [LARGE SCALE GENOMIC DNA]</scope>
    <source>
        <strain evidence="2 3">P050</strain>
    </source>
</reference>
<dbReference type="Proteomes" id="UP001252186">
    <property type="component" value="Unassembled WGS sequence"/>
</dbReference>
<gene>
    <name evidence="2" type="ORF">RM519_07260</name>
</gene>
<evidence type="ECO:0000256" key="1">
    <source>
        <dbReference type="SAM" id="Phobius"/>
    </source>
</evidence>
<sequence length="255" mass="30217">MIKFFRKIRQRLLSENKFSKYLLYAIGEVVLVVIGILIALSLNNNNENKKLKVQEIKILKEIKSEFAEALEDITEDLVDYEKYLKSTEIVYNSMIHKQNYNDSLKRHYVYLLAKQEFLAKQSAFESLQSIGLDIISNDSVRDNITTAYLYIKRETNKPNLVTESINELETLLKPHIMVDRERLILDKKDSFLSNGEIPYKFINYQNFLNDDIFLYALMNSIKTRHIHNYAYNRYKTGLKYYINIIEKEIESLEKK</sequence>
<keyword evidence="1" id="KW-0472">Membrane</keyword>
<evidence type="ECO:0000313" key="3">
    <source>
        <dbReference type="Proteomes" id="UP001252186"/>
    </source>
</evidence>
<name>A0ABU2Y5S9_9FLAO</name>
<dbReference type="RefSeq" id="WP_311593018.1">
    <property type="nucleotide sequence ID" value="NZ_JAVRHV010000003.1"/>
</dbReference>
<keyword evidence="1" id="KW-0812">Transmembrane</keyword>
<feature type="transmembrane region" description="Helical" evidence="1">
    <location>
        <begin position="21"/>
        <end position="42"/>
    </location>
</feature>